<proteinExistence type="predicted"/>
<comment type="caution">
    <text evidence="3">The sequence shown here is derived from an EMBL/GenBank/DDBJ whole genome shotgun (WGS) entry which is preliminary data.</text>
</comment>
<feature type="chain" id="PRO_5046792845" evidence="1">
    <location>
        <begin position="35"/>
        <end position="492"/>
    </location>
</feature>
<evidence type="ECO:0000256" key="1">
    <source>
        <dbReference type="SAM" id="SignalP"/>
    </source>
</evidence>
<accession>A0ABW1P872</accession>
<dbReference type="InterPro" id="IPR013783">
    <property type="entry name" value="Ig-like_fold"/>
</dbReference>
<dbReference type="Gene3D" id="2.60.40.10">
    <property type="entry name" value="Immunoglobulins"/>
    <property type="match status" value="1"/>
</dbReference>
<feature type="domain" description="PKD" evidence="2">
    <location>
        <begin position="314"/>
        <end position="370"/>
    </location>
</feature>
<dbReference type="InterPro" id="IPR022409">
    <property type="entry name" value="PKD/Chitinase_dom"/>
</dbReference>
<dbReference type="RefSeq" id="WP_380638033.1">
    <property type="nucleotide sequence ID" value="NZ_JBHSQO010000021.1"/>
</dbReference>
<evidence type="ECO:0000313" key="3">
    <source>
        <dbReference type="EMBL" id="MFC6091731.1"/>
    </source>
</evidence>
<name>A0ABW1P872_9PSEU</name>
<dbReference type="EMBL" id="JBHSQO010000021">
    <property type="protein sequence ID" value="MFC6091731.1"/>
    <property type="molecule type" value="Genomic_DNA"/>
</dbReference>
<dbReference type="PROSITE" id="PS50093">
    <property type="entry name" value="PKD"/>
    <property type="match status" value="1"/>
</dbReference>
<sequence length="492" mass="52339">MHSASRRGRLRTRAVTVVTAVLVLAGLSPGVAWAAPPSNDDFDDATAISALPFTIDMDLSEATAAADDPQVCTTESLPTVWFDYTPVADGFLAVDLDETGYAHIAVFTGVRGALRVVPESCHVSWDTPDVLPVTAGTTYHVQVAIDWPEYPVRLTVEDVFPPSGDDFADAVPITTVPATIEARLAAATVEQGEPSPSCAPYGAGSPSAWFALTAPRTESVVLRQTSDDHEAKVAVYTGTSLTDLTEVMCGSWHAGVVPVAGGRTYWIQLVHHRPEALPTTFTLAEAPPLNVDMAWSSADPSILDSVTFTGQVWDEAGQPITRFDWDFGDGTTASGYEAGHRYVADGDYPVRLTATSADGRTGTSTRTVAVRTHDVRILSFTTPARGRPDQTRPIEVVIGNQLLPEDVVVTLYKSAPGGYQEVGRATQYVPAHPSRSVAFPFNYTFTPADAAVGRVAFRAVVTLAGGSRDARPVDNEAIAPATVVRSTANEVI</sequence>
<gene>
    <name evidence="3" type="ORF">ACFP3R_20890</name>
</gene>
<protein>
    <submittedName>
        <fullName evidence="3">PKD domain-containing protein</fullName>
    </submittedName>
</protein>
<dbReference type="InterPro" id="IPR000601">
    <property type="entry name" value="PKD_dom"/>
</dbReference>
<evidence type="ECO:0000259" key="2">
    <source>
        <dbReference type="PROSITE" id="PS50093"/>
    </source>
</evidence>
<dbReference type="PROSITE" id="PS51318">
    <property type="entry name" value="TAT"/>
    <property type="match status" value="1"/>
</dbReference>
<dbReference type="Pfam" id="PF18911">
    <property type="entry name" value="PKD_4"/>
    <property type="match status" value="1"/>
</dbReference>
<evidence type="ECO:0000313" key="4">
    <source>
        <dbReference type="Proteomes" id="UP001596220"/>
    </source>
</evidence>
<reference evidence="4" key="1">
    <citation type="journal article" date="2019" name="Int. J. Syst. Evol. Microbiol.">
        <title>The Global Catalogue of Microorganisms (GCM) 10K type strain sequencing project: providing services to taxonomists for standard genome sequencing and annotation.</title>
        <authorList>
            <consortium name="The Broad Institute Genomics Platform"/>
            <consortium name="The Broad Institute Genome Sequencing Center for Infectious Disease"/>
            <person name="Wu L."/>
            <person name="Ma J."/>
        </authorList>
    </citation>
    <scope>NUCLEOTIDE SEQUENCE [LARGE SCALE GENOMIC DNA]</scope>
    <source>
        <strain evidence="4">CGMCC 4.7246</strain>
    </source>
</reference>
<keyword evidence="1" id="KW-0732">Signal</keyword>
<organism evidence="3 4">
    <name type="scientific">Saccharothrix lopnurensis</name>
    <dbReference type="NCBI Taxonomy" id="1670621"/>
    <lineage>
        <taxon>Bacteria</taxon>
        <taxon>Bacillati</taxon>
        <taxon>Actinomycetota</taxon>
        <taxon>Actinomycetes</taxon>
        <taxon>Pseudonocardiales</taxon>
        <taxon>Pseudonocardiaceae</taxon>
        <taxon>Saccharothrix</taxon>
    </lineage>
</organism>
<dbReference type="Proteomes" id="UP001596220">
    <property type="component" value="Unassembled WGS sequence"/>
</dbReference>
<feature type="signal peptide" evidence="1">
    <location>
        <begin position="1"/>
        <end position="34"/>
    </location>
</feature>
<dbReference type="SMART" id="SM00089">
    <property type="entry name" value="PKD"/>
    <property type="match status" value="1"/>
</dbReference>
<keyword evidence="4" id="KW-1185">Reference proteome</keyword>
<dbReference type="InterPro" id="IPR006311">
    <property type="entry name" value="TAT_signal"/>
</dbReference>
<dbReference type="SUPFAM" id="SSF49299">
    <property type="entry name" value="PKD domain"/>
    <property type="match status" value="1"/>
</dbReference>
<dbReference type="CDD" id="cd00146">
    <property type="entry name" value="PKD"/>
    <property type="match status" value="1"/>
</dbReference>
<dbReference type="InterPro" id="IPR035986">
    <property type="entry name" value="PKD_dom_sf"/>
</dbReference>